<dbReference type="InterPro" id="IPR001632">
    <property type="entry name" value="WD40_G-protein_beta-like"/>
</dbReference>
<dbReference type="InterPro" id="IPR015943">
    <property type="entry name" value="WD40/YVTN_repeat-like_dom_sf"/>
</dbReference>
<accession>A0A6J1SD86</accession>
<protein>
    <submittedName>
        <fullName evidence="9">Guanine nucleotide-binding protein subunit beta-2 isoform X1</fullName>
    </submittedName>
</protein>
<dbReference type="Gene3D" id="2.130.10.10">
    <property type="entry name" value="YVTN repeat-like/Quinoprotein amine dehydrogenase"/>
    <property type="match status" value="1"/>
</dbReference>
<feature type="repeat" description="WD" evidence="5">
    <location>
        <begin position="289"/>
        <end position="330"/>
    </location>
</feature>
<dbReference type="InterPro" id="IPR016346">
    <property type="entry name" value="G-protein_beta_1-5"/>
</dbReference>
<dbReference type="SUPFAM" id="SSF50978">
    <property type="entry name" value="WD40 repeat-like"/>
    <property type="match status" value="1"/>
</dbReference>
<dbReference type="Pfam" id="PF25391">
    <property type="entry name" value="WD40_Gbeta"/>
    <property type="match status" value="1"/>
</dbReference>
<feature type="repeat" description="WD" evidence="5">
    <location>
        <begin position="375"/>
        <end position="407"/>
    </location>
</feature>
<evidence type="ECO:0000256" key="6">
    <source>
        <dbReference type="SAM" id="Coils"/>
    </source>
</evidence>
<evidence type="ECO:0000313" key="9">
    <source>
        <dbReference type="RefSeq" id="XP_026276596.1"/>
    </source>
</evidence>
<dbReference type="Proteomes" id="UP000504606">
    <property type="component" value="Unplaced"/>
</dbReference>
<dbReference type="OrthoDB" id="10255630at2759"/>
<dbReference type="InterPro" id="IPR036322">
    <property type="entry name" value="WD40_repeat_dom_sf"/>
</dbReference>
<evidence type="ECO:0000256" key="1">
    <source>
        <dbReference type="ARBA" id="ARBA00009768"/>
    </source>
</evidence>
<dbReference type="AlphaFoldDB" id="A0A6J1SD86"/>
<keyword evidence="3" id="KW-0677">Repeat</keyword>
<dbReference type="GeneID" id="113205264"/>
<evidence type="ECO:0000256" key="5">
    <source>
        <dbReference type="PROSITE-ProRule" id="PRU00221"/>
    </source>
</evidence>
<proteinExistence type="inferred from homology"/>
<evidence type="ECO:0000256" key="3">
    <source>
        <dbReference type="ARBA" id="ARBA00022737"/>
    </source>
</evidence>
<reference evidence="9" key="1">
    <citation type="submission" date="2025-08" db="UniProtKB">
        <authorList>
            <consortium name="RefSeq"/>
        </authorList>
    </citation>
    <scope>IDENTIFICATION</scope>
    <source>
        <tissue evidence="9">Whole organism</tissue>
    </source>
</reference>
<evidence type="ECO:0000256" key="4">
    <source>
        <dbReference type="ARBA" id="ARBA00023224"/>
    </source>
</evidence>
<keyword evidence="6" id="KW-0175">Coiled coil</keyword>
<name>A0A6J1SD86_FRAOC</name>
<feature type="region of interest" description="Disordered" evidence="7">
    <location>
        <begin position="1"/>
        <end position="67"/>
    </location>
</feature>
<dbReference type="RefSeq" id="XP_026276596.1">
    <property type="nucleotide sequence ID" value="XM_026420811.2"/>
</dbReference>
<dbReference type="PROSITE" id="PS50082">
    <property type="entry name" value="WD_REPEATS_2"/>
    <property type="match status" value="4"/>
</dbReference>
<dbReference type="KEGG" id="foc:113205264"/>
<dbReference type="CTD" id="40148"/>
<feature type="compositionally biased region" description="Low complexity" evidence="7">
    <location>
        <begin position="28"/>
        <end position="39"/>
    </location>
</feature>
<dbReference type="PRINTS" id="PR00320">
    <property type="entry name" value="GPROTEINBRPT"/>
</dbReference>
<dbReference type="GO" id="GO:0007165">
    <property type="term" value="P:signal transduction"/>
    <property type="evidence" value="ECO:0007669"/>
    <property type="project" value="UniProtKB-KW"/>
</dbReference>
<feature type="coiled-coil region" evidence="6">
    <location>
        <begin position="69"/>
        <end position="96"/>
    </location>
</feature>
<evidence type="ECO:0000313" key="8">
    <source>
        <dbReference type="Proteomes" id="UP000504606"/>
    </source>
</evidence>
<keyword evidence="2 5" id="KW-0853">WD repeat</keyword>
<dbReference type="PIRSF" id="PIRSF002394">
    <property type="entry name" value="GN-bd_beta"/>
    <property type="match status" value="1"/>
</dbReference>
<gene>
    <name evidence="9" type="primary">LOC113205264</name>
</gene>
<dbReference type="InterPro" id="IPR001680">
    <property type="entry name" value="WD40_rpt"/>
</dbReference>
<evidence type="ECO:0000256" key="7">
    <source>
        <dbReference type="SAM" id="MobiDB-lite"/>
    </source>
</evidence>
<evidence type="ECO:0000256" key="2">
    <source>
        <dbReference type="ARBA" id="ARBA00022574"/>
    </source>
</evidence>
<organism evidence="8 9">
    <name type="scientific">Frankliniella occidentalis</name>
    <name type="common">Western flower thrips</name>
    <name type="synonym">Euthrips occidentalis</name>
    <dbReference type="NCBI Taxonomy" id="133901"/>
    <lineage>
        <taxon>Eukaryota</taxon>
        <taxon>Metazoa</taxon>
        <taxon>Ecdysozoa</taxon>
        <taxon>Arthropoda</taxon>
        <taxon>Hexapoda</taxon>
        <taxon>Insecta</taxon>
        <taxon>Pterygota</taxon>
        <taxon>Neoptera</taxon>
        <taxon>Paraneoptera</taxon>
        <taxon>Thysanoptera</taxon>
        <taxon>Terebrantia</taxon>
        <taxon>Thripoidea</taxon>
        <taxon>Thripidae</taxon>
        <taxon>Frankliniella</taxon>
    </lineage>
</organism>
<comment type="similarity">
    <text evidence="1">Belongs to the WD repeat G protein beta family.</text>
</comment>
<keyword evidence="8" id="KW-1185">Reference proteome</keyword>
<dbReference type="PROSITE" id="PS50294">
    <property type="entry name" value="WD_REPEATS_REGION"/>
    <property type="match status" value="4"/>
</dbReference>
<dbReference type="PANTHER" id="PTHR19850">
    <property type="entry name" value="GUANINE NUCLEOTIDE-BINDING PROTEIN BETA G PROTEIN BETA"/>
    <property type="match status" value="1"/>
</dbReference>
<dbReference type="InterPro" id="IPR020472">
    <property type="entry name" value="WD40_PAC1"/>
</dbReference>
<feature type="repeat" description="WD" evidence="5">
    <location>
        <begin position="247"/>
        <end position="288"/>
    </location>
</feature>
<feature type="repeat" description="WD" evidence="5">
    <location>
        <begin position="116"/>
        <end position="157"/>
    </location>
</feature>
<dbReference type="CDD" id="cd00200">
    <property type="entry name" value="WD40"/>
    <property type="match status" value="1"/>
</dbReference>
<feature type="compositionally biased region" description="Gly residues" evidence="7">
    <location>
        <begin position="1"/>
        <end position="15"/>
    </location>
</feature>
<dbReference type="SMART" id="SM00320">
    <property type="entry name" value="WD40"/>
    <property type="match status" value="7"/>
</dbReference>
<keyword evidence="4" id="KW-0807">Transducer</keyword>
<sequence>MCPRGINGGAVGGGAQAAAEWGSRGLGPTTSPSPTEHPSQVGELCPPAGPTPLVNSDAITMPPKDDPETAKLRKELEDLVNKIKEEQKKVADTTMAEACASVGDAPKVRLVTRKNLKGHINKVNSVHYSGDNRHAVSGSLDGKLIIWDTWTGNKIQVIPLRSSWVMSVAFAPSGNFVACGGMDNMCTVYDVNNRDSTGAAKITRELLGYEGFLSSCRFLDDNTLITGSGDQKITHWDLEKNVKKQEFTGHNGDVVTMSLSPDNNTYVTGSVDQSCKLWDARSPDCKQVFFGHTADVNSVCFHPSGQAFGTGSEDKSSRLYDLRSDQQLAQFAPPSGQPGFTSCALSSSGRFIMCGADDNNIHIWDTLKVQHNGILSSHENRVTSISMSTNGMALCSASWDQNVRVWG</sequence>
<dbReference type="PRINTS" id="PR00319">
    <property type="entry name" value="GPROTEINB"/>
</dbReference>